<evidence type="ECO:0000313" key="2">
    <source>
        <dbReference type="EMBL" id="PQO45461.1"/>
    </source>
</evidence>
<feature type="transmembrane region" description="Helical" evidence="1">
    <location>
        <begin position="69"/>
        <end position="91"/>
    </location>
</feature>
<reference evidence="2 3" key="1">
    <citation type="submission" date="2018-02" db="EMBL/GenBank/DDBJ databases">
        <title>Comparative genomes isolates from brazilian mangrove.</title>
        <authorList>
            <person name="Araujo J.E."/>
            <person name="Taketani R.G."/>
            <person name="Silva M.C.P."/>
            <person name="Loureco M.V."/>
            <person name="Andreote F.D."/>
        </authorList>
    </citation>
    <scope>NUCLEOTIDE SEQUENCE [LARGE SCALE GENOMIC DNA]</scope>
    <source>
        <strain evidence="2 3">Nap-Phe MGV</strain>
    </source>
</reference>
<keyword evidence="1" id="KW-1133">Transmembrane helix</keyword>
<sequence>MKCPSCGASFPENASICEYCGSRVPEERHVSADRSEERIFQQIKESTAFAQRNNPARIQQMPQPSSLRIVGLIFFMVIWCGAGLFLTSIFWMVAGPLALIPLAMIIFGVFFAATRANKFLNHIGAPVDSFPAIVAGKRMAVSGGEHTSTSYYLTFEFEDGKRDEFPVYDGRIYGKVTEEDAGILYLRNRYAVDFERVRM</sequence>
<dbReference type="AlphaFoldDB" id="A0A2S8GM87"/>
<dbReference type="RefSeq" id="WP_105335952.1">
    <property type="nucleotide sequence ID" value="NZ_PUHZ01000014.1"/>
</dbReference>
<dbReference type="Pfam" id="PF10694">
    <property type="entry name" value="DUF2500"/>
    <property type="match status" value="1"/>
</dbReference>
<evidence type="ECO:0000256" key="1">
    <source>
        <dbReference type="SAM" id="Phobius"/>
    </source>
</evidence>
<keyword evidence="1" id="KW-0812">Transmembrane</keyword>
<feature type="transmembrane region" description="Helical" evidence="1">
    <location>
        <begin position="97"/>
        <end position="114"/>
    </location>
</feature>
<gene>
    <name evidence="2" type="ORF">C5Y93_13500</name>
</gene>
<dbReference type="Proteomes" id="UP000237819">
    <property type="component" value="Unassembled WGS sequence"/>
</dbReference>
<evidence type="ECO:0000313" key="3">
    <source>
        <dbReference type="Proteomes" id="UP000237819"/>
    </source>
</evidence>
<protein>
    <recommendedName>
        <fullName evidence="4">Zinc-ribbon domain-containing protein</fullName>
    </recommendedName>
</protein>
<name>A0A2S8GM87_9BACT</name>
<comment type="caution">
    <text evidence="2">The sequence shown here is derived from an EMBL/GenBank/DDBJ whole genome shotgun (WGS) entry which is preliminary data.</text>
</comment>
<accession>A0A2S8GM87</accession>
<dbReference type="Gene3D" id="2.40.50.660">
    <property type="match status" value="1"/>
</dbReference>
<keyword evidence="1" id="KW-0472">Membrane</keyword>
<proteinExistence type="predicted"/>
<dbReference type="InterPro" id="IPR019635">
    <property type="entry name" value="DUF2500"/>
</dbReference>
<dbReference type="OrthoDB" id="287970at2"/>
<evidence type="ECO:0008006" key="4">
    <source>
        <dbReference type="Google" id="ProtNLM"/>
    </source>
</evidence>
<dbReference type="EMBL" id="PUHZ01000014">
    <property type="protein sequence ID" value="PQO45461.1"/>
    <property type="molecule type" value="Genomic_DNA"/>
</dbReference>
<organism evidence="2 3">
    <name type="scientific">Blastopirellula marina</name>
    <dbReference type="NCBI Taxonomy" id="124"/>
    <lineage>
        <taxon>Bacteria</taxon>
        <taxon>Pseudomonadati</taxon>
        <taxon>Planctomycetota</taxon>
        <taxon>Planctomycetia</taxon>
        <taxon>Pirellulales</taxon>
        <taxon>Pirellulaceae</taxon>
        <taxon>Blastopirellula</taxon>
    </lineage>
</organism>